<evidence type="ECO:0000313" key="3">
    <source>
        <dbReference type="EMBL" id="CEM50445.1"/>
    </source>
</evidence>
<dbReference type="AlphaFoldDB" id="A0A0G4I0P4"/>
<organism evidence="3">
    <name type="scientific">Chromera velia CCMP2878</name>
    <dbReference type="NCBI Taxonomy" id="1169474"/>
    <lineage>
        <taxon>Eukaryota</taxon>
        <taxon>Sar</taxon>
        <taxon>Alveolata</taxon>
        <taxon>Colpodellida</taxon>
        <taxon>Chromeraceae</taxon>
        <taxon>Chromera</taxon>
    </lineage>
</organism>
<name>A0A0G4I0P4_9ALVE</name>
<dbReference type="EMBL" id="CDMZ01004662">
    <property type="protein sequence ID" value="CEM50445.1"/>
    <property type="molecule type" value="Genomic_DNA"/>
</dbReference>
<evidence type="ECO:0000256" key="1">
    <source>
        <dbReference type="SAM" id="MobiDB-lite"/>
    </source>
</evidence>
<protein>
    <submittedName>
        <fullName evidence="3">Uncharacterized protein</fullName>
    </submittedName>
</protein>
<keyword evidence="2" id="KW-0732">Signal</keyword>
<evidence type="ECO:0000256" key="2">
    <source>
        <dbReference type="SAM" id="SignalP"/>
    </source>
</evidence>
<accession>A0A0G4I0P4</accession>
<dbReference type="VEuPathDB" id="CryptoDB:Cvel_9999"/>
<feature type="chain" id="PRO_5005192062" evidence="2">
    <location>
        <begin position="23"/>
        <end position="304"/>
    </location>
</feature>
<feature type="signal peptide" evidence="2">
    <location>
        <begin position="1"/>
        <end position="22"/>
    </location>
</feature>
<gene>
    <name evidence="3" type="ORF">Cvel_9999</name>
</gene>
<proteinExistence type="predicted"/>
<sequence>MKLISFLLSTCVCALHIAQSSARLGISSPLSSEPCVRPQASELVVGPLNESYAFPSSGDATFQQIAEAWIQAGGESQYCAAALVIASGECRPFVSGGLVVGCDITATGASGIWQLTGLVNRPCDLQNIGCSVQQLYNFIIQPDINPTTNQTNYNTGCFTQGGLEETTELVPDGFRSAGNCNWVGPFCHIGIVRSGATAGYIWGGGQEMAQPPFPTYYYDKFPGGLSSAQDICDNVGVGGEEEADGEEAGQQGKKNRAAKIELSELEKAFKKFGDIGDFGKGLGGADHLKVEGLFSDLFQQKDGK</sequence>
<reference evidence="3" key="1">
    <citation type="submission" date="2014-11" db="EMBL/GenBank/DDBJ databases">
        <authorList>
            <person name="Otto D Thomas"/>
            <person name="Naeem Raeece"/>
        </authorList>
    </citation>
    <scope>NUCLEOTIDE SEQUENCE</scope>
</reference>
<feature type="region of interest" description="Disordered" evidence="1">
    <location>
        <begin position="236"/>
        <end position="256"/>
    </location>
</feature>